<comment type="similarity">
    <text evidence="5">Belongs to the CDS family.</text>
</comment>
<keyword evidence="17" id="KW-1208">Phospholipid metabolism</keyword>
<evidence type="ECO:0000256" key="11">
    <source>
        <dbReference type="ARBA" id="ARBA00022692"/>
    </source>
</evidence>
<evidence type="ECO:0000256" key="22">
    <source>
        <dbReference type="ARBA" id="ARBA00032743"/>
    </source>
</evidence>
<evidence type="ECO:0000256" key="6">
    <source>
        <dbReference type="ARBA" id="ARBA00012487"/>
    </source>
</evidence>
<gene>
    <name evidence="25" type="ORF">ACFODZ_08800</name>
</gene>
<evidence type="ECO:0000256" key="15">
    <source>
        <dbReference type="ARBA" id="ARBA00023136"/>
    </source>
</evidence>
<accession>A0ABV7JCD3</accession>
<keyword evidence="11 24" id="KW-0812">Transmembrane</keyword>
<evidence type="ECO:0000256" key="18">
    <source>
        <dbReference type="ARBA" id="ARBA00029893"/>
    </source>
</evidence>
<feature type="transmembrane region" description="Helical" evidence="24">
    <location>
        <begin position="177"/>
        <end position="195"/>
    </location>
</feature>
<evidence type="ECO:0000256" key="9">
    <source>
        <dbReference type="ARBA" id="ARBA00022516"/>
    </source>
</evidence>
<keyword evidence="26" id="KW-1185">Reference proteome</keyword>
<evidence type="ECO:0000256" key="8">
    <source>
        <dbReference type="ARBA" id="ARBA00022475"/>
    </source>
</evidence>
<dbReference type="GO" id="GO:0016779">
    <property type="term" value="F:nucleotidyltransferase activity"/>
    <property type="evidence" value="ECO:0007669"/>
    <property type="project" value="UniProtKB-KW"/>
</dbReference>
<evidence type="ECO:0000256" key="21">
    <source>
        <dbReference type="ARBA" id="ARBA00032396"/>
    </source>
</evidence>
<dbReference type="EC" id="2.7.7.41" evidence="6"/>
<keyword evidence="9" id="KW-0444">Lipid biosynthesis</keyword>
<evidence type="ECO:0000313" key="26">
    <source>
        <dbReference type="Proteomes" id="UP001595533"/>
    </source>
</evidence>
<comment type="caution">
    <text evidence="25">The sequence shown here is derived from an EMBL/GenBank/DDBJ whole genome shotgun (WGS) entry which is preliminary data.</text>
</comment>
<dbReference type="RefSeq" id="WP_077411013.1">
    <property type="nucleotide sequence ID" value="NZ_JBHRTS010000004.1"/>
</dbReference>
<feature type="transmembrane region" description="Helical" evidence="24">
    <location>
        <begin position="51"/>
        <end position="69"/>
    </location>
</feature>
<evidence type="ECO:0000256" key="5">
    <source>
        <dbReference type="ARBA" id="ARBA00010185"/>
    </source>
</evidence>
<dbReference type="EMBL" id="JBHRTS010000004">
    <property type="protein sequence ID" value="MFC3194336.1"/>
    <property type="molecule type" value="Genomic_DNA"/>
</dbReference>
<keyword evidence="13 24" id="KW-1133">Transmembrane helix</keyword>
<protein>
    <recommendedName>
        <fullName evidence="7">Phosphatidate cytidylyltransferase</fullName>
        <ecNumber evidence="6">2.7.7.41</ecNumber>
    </recommendedName>
    <alternativeName>
        <fullName evidence="20">CDP-DAG synthase</fullName>
    </alternativeName>
    <alternativeName>
        <fullName evidence="22">CDP-DG synthase</fullName>
    </alternativeName>
    <alternativeName>
        <fullName evidence="18">CDP-diacylglycerol synthase</fullName>
    </alternativeName>
    <alternativeName>
        <fullName evidence="21">CDP-diglyceride pyrophosphorylase</fullName>
    </alternativeName>
    <alternativeName>
        <fullName evidence="23">CDP-diglyceride synthase</fullName>
    </alternativeName>
    <alternativeName>
        <fullName evidence="19">CTP:phosphatidate cytidylyltransferase</fullName>
    </alternativeName>
</protein>
<evidence type="ECO:0000256" key="4">
    <source>
        <dbReference type="ARBA" id="ARBA00005189"/>
    </source>
</evidence>
<evidence type="ECO:0000256" key="24">
    <source>
        <dbReference type="SAM" id="Phobius"/>
    </source>
</evidence>
<comment type="pathway">
    <text evidence="3">Phospholipid metabolism; CDP-diacylglycerol biosynthesis; CDP-diacylglycerol from sn-glycerol 3-phosphate: step 3/3.</text>
</comment>
<evidence type="ECO:0000256" key="14">
    <source>
        <dbReference type="ARBA" id="ARBA00023098"/>
    </source>
</evidence>
<keyword evidence="15 24" id="KW-0472">Membrane</keyword>
<evidence type="ECO:0000256" key="16">
    <source>
        <dbReference type="ARBA" id="ARBA00023209"/>
    </source>
</evidence>
<comment type="subcellular location">
    <subcellularLocation>
        <location evidence="2">Cell membrane</location>
        <topology evidence="2">Multi-pass membrane protein</topology>
    </subcellularLocation>
</comment>
<comment type="pathway">
    <text evidence="4">Lipid metabolism.</text>
</comment>
<keyword evidence="8" id="KW-1003">Cell membrane</keyword>
<evidence type="ECO:0000256" key="13">
    <source>
        <dbReference type="ARBA" id="ARBA00022989"/>
    </source>
</evidence>
<feature type="transmembrane region" description="Helical" evidence="24">
    <location>
        <begin position="6"/>
        <end position="39"/>
    </location>
</feature>
<keyword evidence="12 25" id="KW-0548">Nucleotidyltransferase</keyword>
<evidence type="ECO:0000313" key="25">
    <source>
        <dbReference type="EMBL" id="MFC3194336.1"/>
    </source>
</evidence>
<feature type="transmembrane region" description="Helical" evidence="24">
    <location>
        <begin position="75"/>
        <end position="96"/>
    </location>
</feature>
<dbReference type="Pfam" id="PF01148">
    <property type="entry name" value="CTP_transf_1"/>
    <property type="match status" value="1"/>
</dbReference>
<evidence type="ECO:0000256" key="19">
    <source>
        <dbReference type="ARBA" id="ARBA00031825"/>
    </source>
</evidence>
<evidence type="ECO:0000256" key="1">
    <source>
        <dbReference type="ARBA" id="ARBA00001698"/>
    </source>
</evidence>
<evidence type="ECO:0000256" key="23">
    <source>
        <dbReference type="ARBA" id="ARBA00033406"/>
    </source>
</evidence>
<evidence type="ECO:0000256" key="2">
    <source>
        <dbReference type="ARBA" id="ARBA00004651"/>
    </source>
</evidence>
<evidence type="ECO:0000256" key="3">
    <source>
        <dbReference type="ARBA" id="ARBA00005119"/>
    </source>
</evidence>
<feature type="transmembrane region" description="Helical" evidence="24">
    <location>
        <begin position="137"/>
        <end position="156"/>
    </location>
</feature>
<evidence type="ECO:0000256" key="7">
    <source>
        <dbReference type="ARBA" id="ARBA00019373"/>
    </source>
</evidence>
<sequence length="264" mass="29083">MLKQRIITALLLAPVLLAIVIYGTALWMAVLVAVIQVAATWEWLKINQLKSPLAFLNAVMITILTLWLYHQNLLALQPLIITYVVIWLLALLWLLNYRWGQANSTADVLIKGILGVIAIMIFAISLLALHARESGQWWTLSVFILIWVADIGAYVSGKTLGKHKLAINISPGKTWEGVIGAQLFVAIYALVLSQLMNLPWWSTMLAMMVIALFSVVGDLTASLGKRQAGVKDSSGLLPGHGGFIDRFDSLIAAAPLFHYALSWL</sequence>
<evidence type="ECO:0000256" key="10">
    <source>
        <dbReference type="ARBA" id="ARBA00022679"/>
    </source>
</evidence>
<keyword evidence="10" id="KW-0808">Transferase</keyword>
<dbReference type="PANTHER" id="PTHR46382:SF1">
    <property type="entry name" value="PHOSPHATIDATE CYTIDYLYLTRANSFERASE"/>
    <property type="match status" value="1"/>
</dbReference>
<name>A0ABV7JCD3_9GAMM</name>
<keyword evidence="14" id="KW-0443">Lipid metabolism</keyword>
<reference evidence="26" key="1">
    <citation type="journal article" date="2019" name="Int. J. Syst. Evol. Microbiol.">
        <title>The Global Catalogue of Microorganisms (GCM) 10K type strain sequencing project: providing services to taxonomists for standard genome sequencing and annotation.</title>
        <authorList>
            <consortium name="The Broad Institute Genomics Platform"/>
            <consortium name="The Broad Institute Genome Sequencing Center for Infectious Disease"/>
            <person name="Wu L."/>
            <person name="Ma J."/>
        </authorList>
    </citation>
    <scope>NUCLEOTIDE SEQUENCE [LARGE SCALE GENOMIC DNA]</scope>
    <source>
        <strain evidence="26">KCTC 42953</strain>
    </source>
</reference>
<dbReference type="PANTHER" id="PTHR46382">
    <property type="entry name" value="PHOSPHATIDATE CYTIDYLYLTRANSFERASE"/>
    <property type="match status" value="1"/>
</dbReference>
<feature type="transmembrane region" description="Helical" evidence="24">
    <location>
        <begin position="108"/>
        <end position="131"/>
    </location>
</feature>
<evidence type="ECO:0000256" key="12">
    <source>
        <dbReference type="ARBA" id="ARBA00022695"/>
    </source>
</evidence>
<dbReference type="Proteomes" id="UP001595533">
    <property type="component" value="Unassembled WGS sequence"/>
</dbReference>
<comment type="catalytic activity">
    <reaction evidence="1">
        <text>a 1,2-diacyl-sn-glycero-3-phosphate + CTP + H(+) = a CDP-1,2-diacyl-sn-glycerol + diphosphate</text>
        <dbReference type="Rhea" id="RHEA:16229"/>
        <dbReference type="ChEBI" id="CHEBI:15378"/>
        <dbReference type="ChEBI" id="CHEBI:33019"/>
        <dbReference type="ChEBI" id="CHEBI:37563"/>
        <dbReference type="ChEBI" id="CHEBI:58332"/>
        <dbReference type="ChEBI" id="CHEBI:58608"/>
        <dbReference type="EC" id="2.7.7.41"/>
    </reaction>
</comment>
<evidence type="ECO:0000256" key="17">
    <source>
        <dbReference type="ARBA" id="ARBA00023264"/>
    </source>
</evidence>
<feature type="transmembrane region" description="Helical" evidence="24">
    <location>
        <begin position="201"/>
        <end position="221"/>
    </location>
</feature>
<evidence type="ECO:0000256" key="20">
    <source>
        <dbReference type="ARBA" id="ARBA00032253"/>
    </source>
</evidence>
<organism evidence="25 26">
    <name type="scientific">Marinicella sediminis</name>
    <dbReference type="NCBI Taxonomy" id="1792834"/>
    <lineage>
        <taxon>Bacteria</taxon>
        <taxon>Pseudomonadati</taxon>
        <taxon>Pseudomonadota</taxon>
        <taxon>Gammaproteobacteria</taxon>
        <taxon>Lysobacterales</taxon>
        <taxon>Marinicellaceae</taxon>
        <taxon>Marinicella</taxon>
    </lineage>
</organism>
<keyword evidence="16" id="KW-0594">Phospholipid biosynthesis</keyword>
<proteinExistence type="inferred from homology"/>